<dbReference type="InterPro" id="IPR013087">
    <property type="entry name" value="Znf_C2H2_type"/>
</dbReference>
<evidence type="ECO:0000256" key="3">
    <source>
        <dbReference type="ARBA" id="ARBA00022771"/>
    </source>
</evidence>
<dbReference type="SUPFAM" id="SSF57667">
    <property type="entry name" value="beta-beta-alpha zinc fingers"/>
    <property type="match status" value="1"/>
</dbReference>
<dbReference type="Proteomes" id="UP000524542">
    <property type="component" value="Unassembled WGS sequence"/>
</dbReference>
<proteinExistence type="predicted"/>
<keyword evidence="1" id="KW-0479">Metal-binding</keyword>
<keyword evidence="4" id="KW-0862">Zinc</keyword>
<feature type="domain" description="C2H2-type" evidence="7">
    <location>
        <begin position="21"/>
        <end position="48"/>
    </location>
</feature>
<accession>A0A7K5SKZ5</accession>
<evidence type="ECO:0000313" key="9">
    <source>
        <dbReference type="Proteomes" id="UP000524542"/>
    </source>
</evidence>
<dbReference type="PROSITE" id="PS50157">
    <property type="entry name" value="ZINC_FINGER_C2H2_2"/>
    <property type="match status" value="1"/>
</dbReference>
<dbReference type="GO" id="GO:0000978">
    <property type="term" value="F:RNA polymerase II cis-regulatory region sequence-specific DNA binding"/>
    <property type="evidence" value="ECO:0007669"/>
    <property type="project" value="TreeGrafter"/>
</dbReference>
<evidence type="ECO:0000256" key="2">
    <source>
        <dbReference type="ARBA" id="ARBA00022737"/>
    </source>
</evidence>
<dbReference type="Gene3D" id="3.30.160.60">
    <property type="entry name" value="Classic Zinc Finger"/>
    <property type="match status" value="2"/>
</dbReference>
<dbReference type="PANTHER" id="PTHR23226">
    <property type="entry name" value="ZINC FINGER AND SCAN DOMAIN-CONTAINING"/>
    <property type="match status" value="1"/>
</dbReference>
<feature type="compositionally biased region" description="Basic and acidic residues" evidence="6">
    <location>
        <begin position="9"/>
        <end position="22"/>
    </location>
</feature>
<keyword evidence="3 5" id="KW-0863">Zinc-finger</keyword>
<evidence type="ECO:0000256" key="4">
    <source>
        <dbReference type="ARBA" id="ARBA00022833"/>
    </source>
</evidence>
<evidence type="ECO:0000256" key="1">
    <source>
        <dbReference type="ARBA" id="ARBA00022723"/>
    </source>
</evidence>
<feature type="non-terminal residue" evidence="8">
    <location>
        <position position="56"/>
    </location>
</feature>
<protein>
    <submittedName>
        <fullName evidence="8">ZN132 protein</fullName>
    </submittedName>
</protein>
<keyword evidence="9" id="KW-1185">Reference proteome</keyword>
<feature type="non-terminal residue" evidence="8">
    <location>
        <position position="1"/>
    </location>
</feature>
<dbReference type="FunFam" id="3.30.160.60:FF:001532">
    <property type="entry name" value="Zinc finger protein 483"/>
    <property type="match status" value="1"/>
</dbReference>
<evidence type="ECO:0000313" key="8">
    <source>
        <dbReference type="EMBL" id="NWT92746.1"/>
    </source>
</evidence>
<sequence>SFRQSSELGVHEQLQDGEKPHKCSECGKSFSKRSSLICHWRIHTGERPYECGVCGK</sequence>
<keyword evidence="2" id="KW-0677">Repeat</keyword>
<dbReference type="InterPro" id="IPR036236">
    <property type="entry name" value="Znf_C2H2_sf"/>
</dbReference>
<dbReference type="EMBL" id="VZRH01001036">
    <property type="protein sequence ID" value="NWT92746.1"/>
    <property type="molecule type" value="Genomic_DNA"/>
</dbReference>
<dbReference type="Pfam" id="PF00096">
    <property type="entry name" value="zf-C2H2"/>
    <property type="match status" value="1"/>
</dbReference>
<evidence type="ECO:0000256" key="5">
    <source>
        <dbReference type="PROSITE-ProRule" id="PRU00042"/>
    </source>
</evidence>
<dbReference type="GO" id="GO:0000981">
    <property type="term" value="F:DNA-binding transcription factor activity, RNA polymerase II-specific"/>
    <property type="evidence" value="ECO:0007669"/>
    <property type="project" value="TreeGrafter"/>
</dbReference>
<organism evidence="8 9">
    <name type="scientific">Urocynchramus pylzowi</name>
    <dbReference type="NCBI Taxonomy" id="571890"/>
    <lineage>
        <taxon>Eukaryota</taxon>
        <taxon>Metazoa</taxon>
        <taxon>Chordata</taxon>
        <taxon>Craniata</taxon>
        <taxon>Vertebrata</taxon>
        <taxon>Euteleostomi</taxon>
        <taxon>Archelosauria</taxon>
        <taxon>Archosauria</taxon>
        <taxon>Dinosauria</taxon>
        <taxon>Saurischia</taxon>
        <taxon>Theropoda</taxon>
        <taxon>Coelurosauria</taxon>
        <taxon>Aves</taxon>
        <taxon>Neognathae</taxon>
        <taxon>Neoaves</taxon>
        <taxon>Telluraves</taxon>
        <taxon>Australaves</taxon>
        <taxon>Passeriformes</taxon>
        <taxon>Passeroidea</taxon>
        <taxon>Fringillidae</taxon>
        <taxon>Urocynchramus</taxon>
    </lineage>
</organism>
<evidence type="ECO:0000256" key="6">
    <source>
        <dbReference type="SAM" id="MobiDB-lite"/>
    </source>
</evidence>
<dbReference type="PANTHER" id="PTHR23226:SF377">
    <property type="entry name" value="ZINC FINGER AND SCAN DOMAIN-CONTAINING PROTEIN 20"/>
    <property type="match status" value="1"/>
</dbReference>
<feature type="region of interest" description="Disordered" evidence="6">
    <location>
        <begin position="1"/>
        <end position="22"/>
    </location>
</feature>
<gene>
    <name evidence="8" type="primary">Znf132_0</name>
    <name evidence="8" type="ORF">UROPYL_R07380</name>
</gene>
<comment type="caution">
    <text evidence="8">The sequence shown here is derived from an EMBL/GenBank/DDBJ whole genome shotgun (WGS) entry which is preliminary data.</text>
</comment>
<name>A0A7K5SKZ5_9FRIN</name>
<dbReference type="AlphaFoldDB" id="A0A7K5SKZ5"/>
<dbReference type="PROSITE" id="PS00028">
    <property type="entry name" value="ZINC_FINGER_C2H2_1"/>
    <property type="match status" value="1"/>
</dbReference>
<dbReference type="GO" id="GO:0008270">
    <property type="term" value="F:zinc ion binding"/>
    <property type="evidence" value="ECO:0007669"/>
    <property type="project" value="UniProtKB-KW"/>
</dbReference>
<reference evidence="8 9" key="1">
    <citation type="submission" date="2019-09" db="EMBL/GenBank/DDBJ databases">
        <title>Bird 10,000 Genomes (B10K) Project - Family phase.</title>
        <authorList>
            <person name="Zhang G."/>
        </authorList>
    </citation>
    <scope>NUCLEOTIDE SEQUENCE [LARGE SCALE GENOMIC DNA]</scope>
    <source>
        <strain evidence="8">B10K-DU-012-38</strain>
        <tissue evidence="8">Muscle</tissue>
    </source>
</reference>
<evidence type="ECO:0000259" key="7">
    <source>
        <dbReference type="PROSITE" id="PS50157"/>
    </source>
</evidence>